<dbReference type="FunFam" id="3.30.420.40:FF:000058">
    <property type="entry name" value="Putative actin-related protein 5"/>
    <property type="match status" value="1"/>
</dbReference>
<evidence type="ECO:0000256" key="3">
    <source>
        <dbReference type="ARBA" id="ARBA00022741"/>
    </source>
</evidence>
<accession>A0A401SL13</accession>
<dbReference type="GO" id="GO:0005856">
    <property type="term" value="C:cytoskeleton"/>
    <property type="evidence" value="ECO:0007669"/>
    <property type="project" value="UniProtKB-SubCell"/>
</dbReference>
<evidence type="ECO:0000256" key="6">
    <source>
        <dbReference type="RuleBase" id="RU000487"/>
    </source>
</evidence>
<evidence type="ECO:0008006" key="9">
    <source>
        <dbReference type="Google" id="ProtNLM"/>
    </source>
</evidence>
<dbReference type="STRING" id="137246.A0A401SL13"/>
<comment type="subcellular location">
    <subcellularLocation>
        <location evidence="1">Cytoplasm</location>
        <location evidence="1">Cytoskeleton</location>
    </subcellularLocation>
</comment>
<evidence type="ECO:0000256" key="5">
    <source>
        <dbReference type="ARBA" id="ARBA00023212"/>
    </source>
</evidence>
<evidence type="ECO:0000256" key="1">
    <source>
        <dbReference type="ARBA" id="ARBA00004245"/>
    </source>
</evidence>
<keyword evidence="3" id="KW-0547">Nucleotide-binding</keyword>
<keyword evidence="2" id="KW-0963">Cytoplasm</keyword>
<keyword evidence="5" id="KW-0206">Cytoskeleton</keyword>
<evidence type="ECO:0000256" key="2">
    <source>
        <dbReference type="ARBA" id="ARBA00022490"/>
    </source>
</evidence>
<dbReference type="SUPFAM" id="SSF53067">
    <property type="entry name" value="Actin-like ATPase domain"/>
    <property type="match status" value="2"/>
</dbReference>
<protein>
    <recommendedName>
        <fullName evidence="9">Actin, cytoplasmic</fullName>
    </recommendedName>
</protein>
<evidence type="ECO:0000313" key="7">
    <source>
        <dbReference type="EMBL" id="GCC31069.1"/>
    </source>
</evidence>
<reference evidence="7 8" key="1">
    <citation type="journal article" date="2018" name="Nat. Ecol. Evol.">
        <title>Shark genomes provide insights into elasmobranch evolution and the origin of vertebrates.</title>
        <authorList>
            <person name="Hara Y"/>
            <person name="Yamaguchi K"/>
            <person name="Onimaru K"/>
            <person name="Kadota M"/>
            <person name="Koyanagi M"/>
            <person name="Keeley SD"/>
            <person name="Tatsumi K"/>
            <person name="Tanaka K"/>
            <person name="Motone F"/>
            <person name="Kageyama Y"/>
            <person name="Nozu R"/>
            <person name="Adachi N"/>
            <person name="Nishimura O"/>
            <person name="Nakagawa R"/>
            <person name="Tanegashima C"/>
            <person name="Kiyatake I"/>
            <person name="Matsumoto R"/>
            <person name="Murakumo K"/>
            <person name="Nishida K"/>
            <person name="Terakita A"/>
            <person name="Kuratani S"/>
            <person name="Sato K"/>
            <person name="Hyodo S Kuraku.S."/>
        </authorList>
    </citation>
    <scope>NUCLEOTIDE SEQUENCE [LARGE SCALE GENOMIC DNA]</scope>
</reference>
<dbReference type="Pfam" id="PF00022">
    <property type="entry name" value="Actin"/>
    <property type="match status" value="1"/>
</dbReference>
<gene>
    <name evidence="7" type="ORF">chiPu_0009524</name>
</gene>
<evidence type="ECO:0000256" key="4">
    <source>
        <dbReference type="ARBA" id="ARBA00022840"/>
    </source>
</evidence>
<dbReference type="Proteomes" id="UP000287033">
    <property type="component" value="Unassembled WGS sequence"/>
</dbReference>
<dbReference type="PANTHER" id="PTHR11937">
    <property type="entry name" value="ACTIN"/>
    <property type="match status" value="1"/>
</dbReference>
<dbReference type="InterPro" id="IPR043129">
    <property type="entry name" value="ATPase_NBD"/>
</dbReference>
<name>A0A401SL13_CHIPU</name>
<dbReference type="FunFam" id="3.30.420.40:FF:000148">
    <property type="entry name" value="Actin, alpha skeletal muscle"/>
    <property type="match status" value="1"/>
</dbReference>
<dbReference type="InterPro" id="IPR004000">
    <property type="entry name" value="Actin"/>
</dbReference>
<evidence type="ECO:0000313" key="8">
    <source>
        <dbReference type="Proteomes" id="UP000287033"/>
    </source>
</evidence>
<keyword evidence="4" id="KW-0067">ATP-binding</keyword>
<dbReference type="FunFam" id="3.90.640.10:FF:000047">
    <property type="entry name" value="Actin, alpha skeletal muscle"/>
    <property type="match status" value="1"/>
</dbReference>
<proteinExistence type="inferred from homology"/>
<dbReference type="GO" id="GO:0005524">
    <property type="term" value="F:ATP binding"/>
    <property type="evidence" value="ECO:0007669"/>
    <property type="project" value="UniProtKB-KW"/>
</dbReference>
<dbReference type="PRINTS" id="PR00190">
    <property type="entry name" value="ACTIN"/>
</dbReference>
<dbReference type="SMART" id="SM00268">
    <property type="entry name" value="ACTIN"/>
    <property type="match status" value="1"/>
</dbReference>
<dbReference type="OMA" id="ETIWDHT"/>
<organism evidence="7 8">
    <name type="scientific">Chiloscyllium punctatum</name>
    <name type="common">Brownbanded bambooshark</name>
    <name type="synonym">Hemiscyllium punctatum</name>
    <dbReference type="NCBI Taxonomy" id="137246"/>
    <lineage>
        <taxon>Eukaryota</taxon>
        <taxon>Metazoa</taxon>
        <taxon>Chordata</taxon>
        <taxon>Craniata</taxon>
        <taxon>Vertebrata</taxon>
        <taxon>Chondrichthyes</taxon>
        <taxon>Elasmobranchii</taxon>
        <taxon>Galeomorphii</taxon>
        <taxon>Galeoidea</taxon>
        <taxon>Orectolobiformes</taxon>
        <taxon>Hemiscylliidae</taxon>
        <taxon>Chiloscyllium</taxon>
    </lineage>
</organism>
<dbReference type="Gene3D" id="3.90.640.10">
    <property type="entry name" value="Actin, Chain A, domain 4"/>
    <property type="match status" value="1"/>
</dbReference>
<dbReference type="EMBL" id="BEZZ01000339">
    <property type="protein sequence ID" value="GCC31069.1"/>
    <property type="molecule type" value="Genomic_DNA"/>
</dbReference>
<sequence>MIKVGFAEDQYPTAVFPSVVGMHQDAILRADLNNYCVGKEARDRPDIWISKYPIKHGIVTNWDDMEKIWQHIFNNELKVAPAEHSILFTEAPLNPKANKEKMTQMMFESFDIPRVFATVPSLLSIYGMGRLRGLVLDSGEGVTSAMSVNDGYTIPDSIQRLNFAGRELNDNLMERLIQRGCHFSTAAERLLAENIKERLCYVALDYDQEMSKATTTSTLDKSYELPDGQILTINKECFQCPEALFQPSFLGIPSAGVHKIVNDSIEACEHSIRSDLYANITLAGGSTMFPGIVDRMQKEITVLAPKTTKIRIITSSERKYLSWIGGSILASLSAFQEMCTTKQEYDEFGLSVIHRKCF</sequence>
<comment type="caution">
    <text evidence="7">The sequence shown here is derived from an EMBL/GenBank/DDBJ whole genome shotgun (WGS) entry which is preliminary data.</text>
</comment>
<keyword evidence="8" id="KW-1185">Reference proteome</keyword>
<comment type="similarity">
    <text evidence="6">Belongs to the actin family.</text>
</comment>
<dbReference type="OrthoDB" id="9927094at2759"/>
<dbReference type="AlphaFoldDB" id="A0A401SL13"/>
<dbReference type="Gene3D" id="3.30.420.40">
    <property type="match status" value="2"/>
</dbReference>